<dbReference type="PANTHER" id="PTHR30036">
    <property type="entry name" value="D-XYLOSE-BINDING PERIPLASMIC PROTEIN"/>
    <property type="match status" value="1"/>
</dbReference>
<comment type="caution">
    <text evidence="5">The sequence shown here is derived from an EMBL/GenBank/DDBJ whole genome shotgun (WGS) entry which is preliminary data.</text>
</comment>
<sequence>MVFTMRTRRRIQIILYNILVVIVISTSTTLANDIVMIPKYEQDNFKEMELGARIAHEELNKKDDLTFGSLIPQRATSGKDQIRYVQDATNLNAQVIMLSNNAGRAIENYTKAAHDSGSFVITYDSPLMGGKHAGEVVHVAPVDFAQTGLVLADMALSILGGGGDFVIMGSSPKSTNQVAWIMALKKAIKNDAKYSNIRLVAEEVYYPDEDNRAGYKNKTLEIAQLKINGTYPELSLIMVPSTSGAAAAAAALVDQGLCDIMKVSGLGFPPELLRASKRGCAPEFVLFDNLDLGYLAYHASHKLVTGQLEGKIGETVNAGRLGTRQIEADPHRENALWIKLGDFIKYDESNVERASFLECIMGYCGNEEDTEFFHSKFRGKYKSKALAIIPKVTGTISFLCSLLLASYILSSRKRRSSVFGRIMVGLSISDMCSSAMWFLSTWPMPTNSWLHWGTAGTTRTCSAQGFFLQLGLCTATCYQATLLLYYFLTIVKQSRESQIKKWEIFFHVVPCSAGLGTSIAGLVLKLYNPSSRGSVCWISEYPAYCSKSLRCDRGQNAIMYQWWFLYVFVCLTFIWLIVAMSTIFHKVRGVEKKARRFSHESGSSKDVAMQALLFTISYAIPWIWAPIKAGIDTADIIFTNPNADDAVIALSIVNVIIFPLQGFFNFLVYLRPRYGQVNTWVANIRVVVAVRNCFKMKKSSSEKQAGDVTSSFEGNQTDVEMK</sequence>
<dbReference type="InterPro" id="IPR025997">
    <property type="entry name" value="SBP_2_dom"/>
</dbReference>
<feature type="transmembrane region" description="Helical" evidence="3">
    <location>
        <begin position="607"/>
        <end position="627"/>
    </location>
</feature>
<feature type="domain" description="Periplasmic binding protein" evidence="4">
    <location>
        <begin position="34"/>
        <end position="307"/>
    </location>
</feature>
<proteinExistence type="predicted"/>
<accession>A0AAD8YKE4</accession>
<evidence type="ECO:0000256" key="2">
    <source>
        <dbReference type="SAM" id="MobiDB-lite"/>
    </source>
</evidence>
<reference evidence="5" key="1">
    <citation type="submission" date="2023-06" db="EMBL/GenBank/DDBJ databases">
        <title>Survivors Of The Sea: Transcriptome response of Skeletonema marinoi to long-term dormancy.</title>
        <authorList>
            <person name="Pinder M.I.M."/>
            <person name="Kourtchenko O."/>
            <person name="Robertson E.K."/>
            <person name="Larsson T."/>
            <person name="Maumus F."/>
            <person name="Osuna-Cruz C.M."/>
            <person name="Vancaester E."/>
            <person name="Stenow R."/>
            <person name="Vandepoele K."/>
            <person name="Ploug H."/>
            <person name="Bruchert V."/>
            <person name="Godhe A."/>
            <person name="Topel M."/>
        </authorList>
    </citation>
    <scope>NUCLEOTIDE SEQUENCE</scope>
    <source>
        <strain evidence="5">R05AC</strain>
    </source>
</reference>
<keyword evidence="3" id="KW-0472">Membrane</keyword>
<feature type="transmembrane region" description="Helical" evidence="3">
    <location>
        <begin position="466"/>
        <end position="488"/>
    </location>
</feature>
<keyword evidence="3" id="KW-1133">Transmembrane helix</keyword>
<feature type="transmembrane region" description="Helical" evidence="3">
    <location>
        <begin position="563"/>
        <end position="587"/>
    </location>
</feature>
<evidence type="ECO:0000259" key="4">
    <source>
        <dbReference type="Pfam" id="PF13407"/>
    </source>
</evidence>
<dbReference type="PANTHER" id="PTHR30036:SF8">
    <property type="entry name" value="ABC-TYPE SUGAR TRANSPORT SYSTEM PERIPLASMIC COMPONENT-LIKE PROTEIN"/>
    <property type="match status" value="1"/>
</dbReference>
<feature type="region of interest" description="Disordered" evidence="2">
    <location>
        <begin position="703"/>
        <end position="722"/>
    </location>
</feature>
<dbReference type="Gene3D" id="1.20.1070.10">
    <property type="entry name" value="Rhodopsin 7-helix transmembrane proteins"/>
    <property type="match status" value="1"/>
</dbReference>
<evidence type="ECO:0000313" key="5">
    <source>
        <dbReference type="EMBL" id="KAK1747633.1"/>
    </source>
</evidence>
<comment type="subcellular location">
    <subcellularLocation>
        <location evidence="1">Cell envelope</location>
    </subcellularLocation>
</comment>
<dbReference type="GO" id="GO:0030246">
    <property type="term" value="F:carbohydrate binding"/>
    <property type="evidence" value="ECO:0007669"/>
    <property type="project" value="TreeGrafter"/>
</dbReference>
<dbReference type="EMBL" id="JATAAI010000002">
    <property type="protein sequence ID" value="KAK1747633.1"/>
    <property type="molecule type" value="Genomic_DNA"/>
</dbReference>
<evidence type="ECO:0000256" key="3">
    <source>
        <dbReference type="SAM" id="Phobius"/>
    </source>
</evidence>
<gene>
    <name evidence="5" type="ORF">QTG54_001596</name>
</gene>
<dbReference type="Proteomes" id="UP001224775">
    <property type="component" value="Unassembled WGS sequence"/>
</dbReference>
<dbReference type="InterPro" id="IPR050555">
    <property type="entry name" value="Bact_Solute-Bind_Prot2"/>
</dbReference>
<feature type="transmembrane region" description="Helical" evidence="3">
    <location>
        <begin position="385"/>
        <end position="409"/>
    </location>
</feature>
<dbReference type="Pfam" id="PF13407">
    <property type="entry name" value="Peripla_BP_4"/>
    <property type="match status" value="1"/>
</dbReference>
<dbReference type="Gene3D" id="3.40.50.2300">
    <property type="match status" value="2"/>
</dbReference>
<keyword evidence="6" id="KW-1185">Reference proteome</keyword>
<feature type="compositionally biased region" description="Polar residues" evidence="2">
    <location>
        <begin position="707"/>
        <end position="722"/>
    </location>
</feature>
<dbReference type="AlphaFoldDB" id="A0AAD8YKE4"/>
<feature type="transmembrane region" description="Helical" evidence="3">
    <location>
        <begin position="418"/>
        <end position="439"/>
    </location>
</feature>
<dbReference type="SUPFAM" id="SSF53822">
    <property type="entry name" value="Periplasmic binding protein-like I"/>
    <property type="match status" value="1"/>
</dbReference>
<organism evidence="5 6">
    <name type="scientific">Skeletonema marinoi</name>
    <dbReference type="NCBI Taxonomy" id="267567"/>
    <lineage>
        <taxon>Eukaryota</taxon>
        <taxon>Sar</taxon>
        <taxon>Stramenopiles</taxon>
        <taxon>Ochrophyta</taxon>
        <taxon>Bacillariophyta</taxon>
        <taxon>Coscinodiscophyceae</taxon>
        <taxon>Thalassiosirophycidae</taxon>
        <taxon>Thalassiosirales</taxon>
        <taxon>Skeletonemataceae</taxon>
        <taxon>Skeletonema</taxon>
        <taxon>Skeletonema marinoi-dohrnii complex</taxon>
    </lineage>
</organism>
<evidence type="ECO:0000313" key="6">
    <source>
        <dbReference type="Proteomes" id="UP001224775"/>
    </source>
</evidence>
<evidence type="ECO:0000256" key="1">
    <source>
        <dbReference type="ARBA" id="ARBA00004196"/>
    </source>
</evidence>
<feature type="transmembrane region" description="Helical" evidence="3">
    <location>
        <begin position="647"/>
        <end position="670"/>
    </location>
</feature>
<keyword evidence="3" id="KW-0812">Transmembrane</keyword>
<name>A0AAD8YKE4_9STRA</name>
<dbReference type="SUPFAM" id="SSF81321">
    <property type="entry name" value="Family A G protein-coupled receptor-like"/>
    <property type="match status" value="1"/>
</dbReference>
<protein>
    <submittedName>
        <fullName evidence="5">Sugar ABC transporter substrate-binding protein</fullName>
    </submittedName>
</protein>
<dbReference type="InterPro" id="IPR028082">
    <property type="entry name" value="Peripla_BP_I"/>
</dbReference>
<feature type="transmembrane region" description="Helical" evidence="3">
    <location>
        <begin position="504"/>
        <end position="524"/>
    </location>
</feature>